<keyword evidence="3" id="KW-1185">Reference proteome</keyword>
<feature type="region of interest" description="Disordered" evidence="1">
    <location>
        <begin position="193"/>
        <end position="225"/>
    </location>
</feature>
<evidence type="ECO:0000256" key="2">
    <source>
        <dbReference type="SAM" id="Phobius"/>
    </source>
</evidence>
<feature type="compositionally biased region" description="Basic residues" evidence="1">
    <location>
        <begin position="211"/>
        <end position="225"/>
    </location>
</feature>
<proteinExistence type="predicted"/>
<dbReference type="AlphaFoldDB" id="A0A9R1TS84"/>
<dbReference type="Pfam" id="PF16089">
    <property type="entry name" value="DUF4818"/>
    <property type="match status" value="1"/>
</dbReference>
<evidence type="ECO:0000313" key="4">
    <source>
        <dbReference type="RefSeq" id="XP_011314310.1"/>
    </source>
</evidence>
<feature type="transmembrane region" description="Helical" evidence="2">
    <location>
        <begin position="42"/>
        <end position="64"/>
    </location>
</feature>
<evidence type="ECO:0000313" key="3">
    <source>
        <dbReference type="Proteomes" id="UP000694866"/>
    </source>
</evidence>
<keyword evidence="2" id="KW-0472">Membrane</keyword>
<accession>A0A9R1TS84</accession>
<sequence length="225" mass="25686">MTKVVCTIWSLVLYLSGISIFQPFLCNCVTDNEEEDEGNFTGPKLTCSIFVIGVYIITSNISLLPSSYRRPAASVLCVYEFFATSFILDFAGTCVWTPINVMIMTTLPKAICHTLNRLDYDDAAEWIVSNQLPMMTMSFGMSIGSCLAAIHTTRALDLTMYNECGVLEFAEYVKNRFWQRIISEFRTTSNKNERHLHKSAIQRHQSCVRTPSRRRHRSRSRGRIP</sequence>
<dbReference type="Proteomes" id="UP000694866">
    <property type="component" value="Unplaced"/>
</dbReference>
<gene>
    <name evidence="4" type="primary">LOC105273516</name>
</gene>
<dbReference type="GeneID" id="105273516"/>
<dbReference type="InterPro" id="IPR032145">
    <property type="entry name" value="DUF4818"/>
</dbReference>
<feature type="transmembrane region" description="Helical" evidence="2">
    <location>
        <begin position="76"/>
        <end position="99"/>
    </location>
</feature>
<organism evidence="3 4">
    <name type="scientific">Fopius arisanus</name>
    <dbReference type="NCBI Taxonomy" id="64838"/>
    <lineage>
        <taxon>Eukaryota</taxon>
        <taxon>Metazoa</taxon>
        <taxon>Ecdysozoa</taxon>
        <taxon>Arthropoda</taxon>
        <taxon>Hexapoda</taxon>
        <taxon>Insecta</taxon>
        <taxon>Pterygota</taxon>
        <taxon>Neoptera</taxon>
        <taxon>Endopterygota</taxon>
        <taxon>Hymenoptera</taxon>
        <taxon>Apocrita</taxon>
        <taxon>Ichneumonoidea</taxon>
        <taxon>Braconidae</taxon>
        <taxon>Opiinae</taxon>
        <taxon>Fopius</taxon>
    </lineage>
</organism>
<protein>
    <submittedName>
        <fullName evidence="4">Uncharacterized protein</fullName>
    </submittedName>
</protein>
<keyword evidence="2" id="KW-0812">Transmembrane</keyword>
<evidence type="ECO:0000256" key="1">
    <source>
        <dbReference type="SAM" id="MobiDB-lite"/>
    </source>
</evidence>
<dbReference type="RefSeq" id="XP_011314310.1">
    <property type="nucleotide sequence ID" value="XM_011316008.1"/>
</dbReference>
<dbReference type="KEGG" id="fas:105273516"/>
<keyword evidence="2" id="KW-1133">Transmembrane helix</keyword>
<dbReference type="OrthoDB" id="7686821at2759"/>
<reference evidence="4" key="1">
    <citation type="submission" date="2025-08" db="UniProtKB">
        <authorList>
            <consortium name="RefSeq"/>
        </authorList>
    </citation>
    <scope>IDENTIFICATION</scope>
    <source>
        <strain evidence="4">USDA-PBARC FA_bdor</strain>
        <tissue evidence="4">Whole organism</tissue>
    </source>
</reference>
<name>A0A9R1TS84_9HYME</name>